<dbReference type="RefSeq" id="WP_281241313.1">
    <property type="nucleotide sequence ID" value="NZ_FNQP01000009.1"/>
</dbReference>
<protein>
    <submittedName>
        <fullName evidence="1">Excinuclease ABC subunit A</fullName>
    </submittedName>
</protein>
<proteinExistence type="predicted"/>
<evidence type="ECO:0000313" key="1">
    <source>
        <dbReference type="EMBL" id="SEA52831.1"/>
    </source>
</evidence>
<sequence length="42" mass="4844">MEKFIRIRGACTHNLKNIDLDLPRDKLTVITGLSSMLFLKLK</sequence>
<name>A0A1H4BXB9_9GAMM</name>
<reference evidence="1 2" key="1">
    <citation type="submission" date="2016-10" db="EMBL/GenBank/DDBJ databases">
        <authorList>
            <person name="de Groot N.N."/>
        </authorList>
    </citation>
    <scope>NUCLEOTIDE SEQUENCE [LARGE SCALE GENOMIC DNA]</scope>
    <source>
        <strain evidence="1 2">DSM 21228</strain>
    </source>
</reference>
<dbReference type="AlphaFoldDB" id="A0A1H4BXB9"/>
<accession>A0A1H4BXB9</accession>
<gene>
    <name evidence="1" type="ORF">SAMN05660964_01782</name>
</gene>
<organism evidence="1 2">
    <name type="scientific">Thiothrix caldifontis</name>
    <dbReference type="NCBI Taxonomy" id="525918"/>
    <lineage>
        <taxon>Bacteria</taxon>
        <taxon>Pseudomonadati</taxon>
        <taxon>Pseudomonadota</taxon>
        <taxon>Gammaproteobacteria</taxon>
        <taxon>Thiotrichales</taxon>
        <taxon>Thiotrichaceae</taxon>
        <taxon>Thiothrix</taxon>
    </lineage>
</organism>
<dbReference type="Proteomes" id="UP000199397">
    <property type="component" value="Unassembled WGS sequence"/>
</dbReference>
<dbReference type="InterPro" id="IPR027417">
    <property type="entry name" value="P-loop_NTPase"/>
</dbReference>
<dbReference type="Gene3D" id="3.40.50.300">
    <property type="entry name" value="P-loop containing nucleotide triphosphate hydrolases"/>
    <property type="match status" value="1"/>
</dbReference>
<dbReference type="EMBL" id="FNQP01000009">
    <property type="protein sequence ID" value="SEA52831.1"/>
    <property type="molecule type" value="Genomic_DNA"/>
</dbReference>
<keyword evidence="2" id="KW-1185">Reference proteome</keyword>
<evidence type="ECO:0000313" key="2">
    <source>
        <dbReference type="Proteomes" id="UP000199397"/>
    </source>
</evidence>
<dbReference type="STRING" id="525918.SAMN05660964_01782"/>